<reference evidence="2" key="2">
    <citation type="journal article" date="2014" name="Int. J. Syst. Evol. Microbiol.">
        <title>Complete genome sequence of Corynebacterium casei LMG S-19264T (=DSM 44701T), isolated from a smear-ripened cheese.</title>
        <authorList>
            <consortium name="US DOE Joint Genome Institute (JGI-PGF)"/>
            <person name="Walter F."/>
            <person name="Albersmeier A."/>
            <person name="Kalinowski J."/>
            <person name="Ruckert C."/>
        </authorList>
    </citation>
    <scope>NUCLEOTIDE SEQUENCE</scope>
    <source>
        <strain evidence="2">CGMCC 1.8885</strain>
    </source>
</reference>
<dbReference type="Proteomes" id="UP000630135">
    <property type="component" value="Unassembled WGS sequence"/>
</dbReference>
<dbReference type="SUPFAM" id="SSF53335">
    <property type="entry name" value="S-adenosyl-L-methionine-dependent methyltransferases"/>
    <property type="match status" value="2"/>
</dbReference>
<reference evidence="2" key="4">
    <citation type="submission" date="2023-08" db="EMBL/GenBank/DDBJ databases">
        <authorList>
            <person name="Sun Q."/>
            <person name="Zhou Y."/>
        </authorList>
    </citation>
    <scope>NUCLEOTIDE SEQUENCE</scope>
    <source>
        <strain evidence="3">CGMCC 1.8884</strain>
        <strain evidence="2">CGMCC 1.8885</strain>
    </source>
</reference>
<reference evidence="4" key="3">
    <citation type="journal article" date="2019" name="Int. J. Syst. Evol. Microbiol.">
        <title>The Global Catalogue of Microorganisms (GCM) 10K type strain sequencing project: providing services to taxonomists for standard genome sequencing and annotation.</title>
        <authorList>
            <consortium name="The Broad Institute Genomics Platform"/>
            <consortium name="The Broad Institute Genome Sequencing Center for Infectious Disease"/>
            <person name="Wu L."/>
            <person name="Ma J."/>
        </authorList>
    </citation>
    <scope>NUCLEOTIDE SEQUENCE [LARGE SCALE GENOMIC DNA]</scope>
    <source>
        <strain evidence="4">CGMCC 1.8884</strain>
    </source>
</reference>
<dbReference type="EMBL" id="BMMA01000003">
    <property type="protein sequence ID" value="GGI74249.1"/>
    <property type="molecule type" value="Genomic_DNA"/>
</dbReference>
<protein>
    <submittedName>
        <fullName evidence="2">DNA methylase</fullName>
    </submittedName>
</protein>
<evidence type="ECO:0000313" key="2">
    <source>
        <dbReference type="EMBL" id="GGI74249.1"/>
    </source>
</evidence>
<dbReference type="InterPro" id="IPR009537">
    <property type="entry name" value="DUF1156"/>
</dbReference>
<evidence type="ECO:0000259" key="1">
    <source>
        <dbReference type="Pfam" id="PF06634"/>
    </source>
</evidence>
<feature type="domain" description="DUF1156" evidence="1">
    <location>
        <begin position="20"/>
        <end position="80"/>
    </location>
</feature>
<dbReference type="GO" id="GO:0032259">
    <property type="term" value="P:methylation"/>
    <property type="evidence" value="ECO:0007669"/>
    <property type="project" value="UniProtKB-KW"/>
</dbReference>
<evidence type="ECO:0000313" key="4">
    <source>
        <dbReference type="Proteomes" id="UP000630135"/>
    </source>
</evidence>
<keyword evidence="2" id="KW-0808">Transferase</keyword>
<dbReference type="Proteomes" id="UP000652720">
    <property type="component" value="Unassembled WGS sequence"/>
</dbReference>
<reference evidence="3" key="1">
    <citation type="journal article" date="2014" name="Int. J. Syst. Evol. Microbiol.">
        <title>Complete genome of a new Firmicutes species belonging to the dominant human colonic microbiota ('Ruminococcus bicirculans') reveals two chromosomes and a selective capacity to utilize plant glucans.</title>
        <authorList>
            <consortium name="NISC Comparative Sequencing Program"/>
            <person name="Wegmann U."/>
            <person name="Louis P."/>
            <person name="Goesmann A."/>
            <person name="Henrissat B."/>
            <person name="Duncan S.H."/>
            <person name="Flint H.J."/>
        </authorList>
    </citation>
    <scope>NUCLEOTIDE SEQUENCE</scope>
    <source>
        <strain evidence="3">CGMCC 1.8884</strain>
    </source>
</reference>
<accession>A0AAV4K603</accession>
<name>A0AAV4K603_9DEIO</name>
<dbReference type="Pfam" id="PF06634">
    <property type="entry name" value="DUF1156"/>
    <property type="match status" value="1"/>
</dbReference>
<dbReference type="GeneID" id="59164302"/>
<dbReference type="AlphaFoldDB" id="A0AAV4K603"/>
<dbReference type="EMBL" id="BMLZ01000016">
    <property type="protein sequence ID" value="GGP29849.1"/>
    <property type="molecule type" value="Genomic_DNA"/>
</dbReference>
<evidence type="ECO:0000313" key="5">
    <source>
        <dbReference type="Proteomes" id="UP000652720"/>
    </source>
</evidence>
<keyword evidence="4" id="KW-1185">Reference proteome</keyword>
<dbReference type="InterPro" id="IPR029063">
    <property type="entry name" value="SAM-dependent_MTases_sf"/>
</dbReference>
<sequence>MTQTPVPPLRDAPALIERCFPVAKLSAESRKERISGAAQRLTGVGKWWGRKPLVLVRASILGALLPATDDPQKDIEVFERLLGIDDVSVHERSGLSTTKFTTSSSDERRKKAGLAEDYDGPTDWASWMMINDHLGTNAYSLTELIAQLGHLRFGGTPSVGDVFCGGGSIPFEAARLGCETISSDLNPVAGLLTWSNQALLCASPSDRKRIETAQQWMYEEADRQITEWGIEHDAQGRRADAYLWCTEVLDPETGYIVPLSTTWVISPKDRVVAELVPDHKGRRYDIHIISNATDEQMDRAKQGTVVDQHLVPPGTPDHPEPQRTLLSRLRARHRHGQGLRPWMVSEFGPAPDDFFQERLYCIRWVEEVQTGRKVKTIKRYEGVTEADLAREKTCEKLLLERLTDWQERGYLPKAALPVNDRQRNNLLAVRGWTHWHHLFTPRQLLVIGLLAELSEVSEAPRELLALTGKHTDRGTKLCLWSRVTDTPTNTFTTHVLAPVYNWSARGLKLFRSLSLPTSSLPAIPVNVELRDARTANAPCSLWITDPPYADAIPYEYLSEFFLAWYGQRLTKYFPEWYADPKQALALQGKDAAFHGAMIEVYSNLARLMSEGGLQIVMFTHRDVRLWADLGMIMWASGLRVSAAWTVATENTEGHRAGSGAVQSTVLLVLRKRGAVDMLFEDEILSLMEQEVAEQRASMQTLADAGLQWSDADLQLAAYAAALRVITSHDIDGIDPRQELLKVRPKGEVSPVHRLLEQAAQVASRELLPSGLNAAVWHVLSAHERFYLKALDAERRHRTHRGLYQELSKGLTANHWQELVYEKRGQEPRVFTATEFGGRGMQSGPLAGTLLRHVLMAVKLTTQTGEPAKGVDWLFKEVDQFDMQQTHALHLLEYLGRQTEPHWTADAANARVLRGALMNVGV</sequence>
<dbReference type="GO" id="GO:0008168">
    <property type="term" value="F:methyltransferase activity"/>
    <property type="evidence" value="ECO:0007669"/>
    <property type="project" value="UniProtKB-KW"/>
</dbReference>
<proteinExistence type="predicted"/>
<dbReference type="RefSeq" id="WP_017869317.1">
    <property type="nucleotide sequence ID" value="NZ_BMLZ01000016.1"/>
</dbReference>
<comment type="caution">
    <text evidence="2">The sequence shown here is derived from an EMBL/GenBank/DDBJ whole genome shotgun (WGS) entry which is preliminary data.</text>
</comment>
<organism evidence="2 5">
    <name type="scientific">Deinococcus wulumuqiensis</name>
    <dbReference type="NCBI Taxonomy" id="980427"/>
    <lineage>
        <taxon>Bacteria</taxon>
        <taxon>Thermotogati</taxon>
        <taxon>Deinococcota</taxon>
        <taxon>Deinococci</taxon>
        <taxon>Deinococcales</taxon>
        <taxon>Deinococcaceae</taxon>
        <taxon>Deinococcus</taxon>
    </lineage>
</organism>
<gene>
    <name evidence="3" type="ORF">GCM10008021_15000</name>
    <name evidence="2" type="ORF">GCM10010914_05360</name>
</gene>
<evidence type="ECO:0000313" key="3">
    <source>
        <dbReference type="EMBL" id="GGP29849.1"/>
    </source>
</evidence>
<keyword evidence="2" id="KW-0489">Methyltransferase</keyword>